<dbReference type="Pfam" id="PF08638">
    <property type="entry name" value="Med14"/>
    <property type="match status" value="1"/>
</dbReference>
<dbReference type="EMBL" id="JASFZW010000009">
    <property type="protein sequence ID" value="KAK2076585.1"/>
    <property type="molecule type" value="Genomic_DNA"/>
</dbReference>
<evidence type="ECO:0000256" key="7">
    <source>
        <dbReference type="RuleBase" id="RU365082"/>
    </source>
</evidence>
<keyword evidence="4 7" id="KW-0010">Activator</keyword>
<evidence type="ECO:0000256" key="6">
    <source>
        <dbReference type="ARBA" id="ARBA00023242"/>
    </source>
</evidence>
<evidence type="ECO:0000259" key="9">
    <source>
        <dbReference type="Pfam" id="PF08638"/>
    </source>
</evidence>
<evidence type="ECO:0000256" key="4">
    <source>
        <dbReference type="ARBA" id="ARBA00023159"/>
    </source>
</evidence>
<evidence type="ECO:0000313" key="11">
    <source>
        <dbReference type="Proteomes" id="UP001255856"/>
    </source>
</evidence>
<keyword evidence="5 7" id="KW-0804">Transcription</keyword>
<name>A0AAD9IG39_PROWI</name>
<feature type="compositionally biased region" description="Low complexity" evidence="8">
    <location>
        <begin position="1276"/>
        <end position="1287"/>
    </location>
</feature>
<feature type="compositionally biased region" description="Low complexity" evidence="8">
    <location>
        <begin position="1152"/>
        <end position="1162"/>
    </location>
</feature>
<dbReference type="PANTHER" id="PTHR12809:SF2">
    <property type="entry name" value="MEDIATOR OF RNA POLYMERASE II TRANSCRIPTION SUBUNIT 14"/>
    <property type="match status" value="1"/>
</dbReference>
<feature type="region of interest" description="Disordered" evidence="8">
    <location>
        <begin position="431"/>
        <end position="466"/>
    </location>
</feature>
<dbReference type="PANTHER" id="PTHR12809">
    <property type="entry name" value="MEDIATOR COMPLEX SUBUNIT"/>
    <property type="match status" value="1"/>
</dbReference>
<keyword evidence="6 7" id="KW-0539">Nucleus</keyword>
<proteinExistence type="inferred from homology"/>
<feature type="region of interest" description="Disordered" evidence="8">
    <location>
        <begin position="1125"/>
        <end position="1165"/>
    </location>
</feature>
<feature type="region of interest" description="Disordered" evidence="8">
    <location>
        <begin position="1392"/>
        <end position="1411"/>
    </location>
</feature>
<comment type="similarity">
    <text evidence="2 7">Belongs to the Mediator complex subunit 14 family.</text>
</comment>
<feature type="domain" description="Mediator complex subunit MED14 N-terminal" evidence="9">
    <location>
        <begin position="11"/>
        <end position="210"/>
    </location>
</feature>
<organism evidence="10 11">
    <name type="scientific">Prototheca wickerhamii</name>
    <dbReference type="NCBI Taxonomy" id="3111"/>
    <lineage>
        <taxon>Eukaryota</taxon>
        <taxon>Viridiplantae</taxon>
        <taxon>Chlorophyta</taxon>
        <taxon>core chlorophytes</taxon>
        <taxon>Trebouxiophyceae</taxon>
        <taxon>Chlorellales</taxon>
        <taxon>Chlorellaceae</taxon>
        <taxon>Prototheca</taxon>
    </lineage>
</organism>
<feature type="compositionally biased region" description="Gly residues" evidence="8">
    <location>
        <begin position="313"/>
        <end position="322"/>
    </location>
</feature>
<evidence type="ECO:0000256" key="8">
    <source>
        <dbReference type="SAM" id="MobiDB-lite"/>
    </source>
</evidence>
<dbReference type="GO" id="GO:0070847">
    <property type="term" value="C:core mediator complex"/>
    <property type="evidence" value="ECO:0007669"/>
    <property type="project" value="TreeGrafter"/>
</dbReference>
<keyword evidence="3 7" id="KW-0805">Transcription regulation</keyword>
<feature type="region of interest" description="Disordered" evidence="8">
    <location>
        <begin position="1274"/>
        <end position="1301"/>
    </location>
</feature>
<sequence length="1411" mass="146409">MGDKISSLSLVELRGVLTEVVRQAHEDLVALADALPPLEDGDRKRLLLQQLHAARQRLQRLGVVVGWSAKARAVAECRRVLEAVAAHQGALQDAADQLAYLHGELSWTNPPAYDVATAAHVTAQGTYDLLPTCIEEECGVVAQRAGSRGKAGDAREALDRIARGLARLEFCLRSLLLREPPPSGARVASVRAGVATVEHTEGLYRLRLTLVPAPSTQVTLAQYGGEGAATEALGSPGASALLPLPHPVLEWMRRSVEQQLWAAADVATLQAQGMLSLVDLPPGSAAGRASTSDLDRGSALSAGGLSALLSGSTGEGGAGADGAGDTMMVTSADGGQATASDAAASSAGPPAWRTRPLALAHRLLSRAAARATMGALIVPSLRELAATAPFEGHFRIERASATGVPAIRVQLWTGYPAWTAAELASLEAVHREGSADPGAESRSNHGLAEGGAPHAPSKTASTTQPSPLQLEIRLASPEEDSVDLEVHPGLPLALGGWSTLQPRLPVASADAAPALVAVTDAAAALSLLSVQRELGAWAKWARCRLGQAATAWADAGPTASRRPLSLRLPRRARPRLEVWAAVEPALLRRSTREDRPDAVLAVDVATGRICLDAEQGAAGPLAQGSSACAALESALHAAEKEAAVGPLEPHHASRLHLRAELVARAVARHLQARAARRRLEAVHAAVAGLIGEESCADGALGLAGTTARWVPARLLATMAALDGAASGADSALAAAPLAVGALSIDLPCFSMRPVGRAPIVSTTWPPQSAAQSTGAIGVSLLVRSAPESESVSVDLLVQAATPSGVRLRTLRSLRLTDDFCVGGADGSVALMRRPHKGKRARDEVHDEGGQPGSSAPMIGVDSETSPNGDLRPGRAEQGPTSLPALLSIARRARVWHQLLAQLSVVGLRAGWEEWRLGPGAKVRRVAVVAAPPGLARLDAWHRSRAGLDARGLEKAEPLRGQAHVEFAVDEEGRWEGSMPSAYFGALDAPANGLCRAVRGRGLLLSGSFSRGESLVPAISGALAAVRLHLCLCRIRQLCATREGRAINRASEPDAVLNNVPNHAGFKDCRWRVSGSAASCRVRHVDLATARFEVCRPTRAGADALPAMNDEDVLMAISVSWLPSEEACAPSGPEKGAPAAHEPARWHTAERASPPSQTPSSSSKGCRIVAEPALPEDLCRGLKAALESGREAAFLDALCVSCPLGLDARRALLEAGRQRAAGLLPGALTRLERGLSGNAVLSVQIVHGLRALQLSVAGVAGGLVRLTLRRASDAGRDAAAPPAEQASANGHQDAHRADPAQASTHGGWFADLIEHCCSVGGDEHAFPKGNGVDPESKRSDILASAPGASPAIHRKLAALRSASAASPRQAVVWVRESEVAAATMLVMQAVASGGVDAPSQRIKPSPLAASSE</sequence>
<evidence type="ECO:0000256" key="1">
    <source>
        <dbReference type="ARBA" id="ARBA00004123"/>
    </source>
</evidence>
<gene>
    <name evidence="10" type="ORF">QBZ16_005345</name>
</gene>
<dbReference type="InterPro" id="IPR055122">
    <property type="entry name" value="Med14_N"/>
</dbReference>
<keyword evidence="11" id="KW-1185">Reference proteome</keyword>
<evidence type="ECO:0000313" key="10">
    <source>
        <dbReference type="EMBL" id="KAK2076585.1"/>
    </source>
</evidence>
<evidence type="ECO:0000256" key="2">
    <source>
        <dbReference type="ARBA" id="ARBA00007813"/>
    </source>
</evidence>
<reference evidence="10" key="1">
    <citation type="submission" date="2021-01" db="EMBL/GenBank/DDBJ databases">
        <authorList>
            <person name="Eckstrom K.M.E."/>
        </authorList>
    </citation>
    <scope>NUCLEOTIDE SEQUENCE</scope>
    <source>
        <strain evidence="10">UVCC 0001</strain>
    </source>
</reference>
<comment type="subcellular location">
    <subcellularLocation>
        <location evidence="1 7">Nucleus</location>
    </subcellularLocation>
</comment>
<comment type="function">
    <text evidence="7">Component of the Mediator complex, a coactivator involved in the regulated transcription of nearly all RNA polymerase II-dependent genes. Mediator functions as a bridge to convey information from gene-specific regulatory proteins to the basal RNA polymerase II transcription machinery. Mediator is recruited to promoters by direct interactions with regulatory proteins and serves as a scaffold for the assembly of a functional preinitiation complex with RNA polymerase II and the general transcription factors.</text>
</comment>
<dbReference type="GO" id="GO:0006357">
    <property type="term" value="P:regulation of transcription by RNA polymerase II"/>
    <property type="evidence" value="ECO:0007669"/>
    <property type="project" value="InterPro"/>
</dbReference>
<dbReference type="GO" id="GO:0003712">
    <property type="term" value="F:transcription coregulator activity"/>
    <property type="evidence" value="ECO:0007669"/>
    <property type="project" value="UniProtKB-UniRule"/>
</dbReference>
<feature type="compositionally biased region" description="Low complexity" evidence="8">
    <location>
        <begin position="331"/>
        <end position="350"/>
    </location>
</feature>
<accession>A0AAD9IG39</accession>
<feature type="region of interest" description="Disordered" evidence="8">
    <location>
        <begin position="312"/>
        <end position="350"/>
    </location>
</feature>
<dbReference type="GO" id="GO:0016592">
    <property type="term" value="C:mediator complex"/>
    <property type="evidence" value="ECO:0007669"/>
    <property type="project" value="UniProtKB-UniRule"/>
</dbReference>
<evidence type="ECO:0000256" key="5">
    <source>
        <dbReference type="ARBA" id="ARBA00023163"/>
    </source>
</evidence>
<evidence type="ECO:0000256" key="3">
    <source>
        <dbReference type="ARBA" id="ARBA00023015"/>
    </source>
</evidence>
<dbReference type="InterPro" id="IPR013947">
    <property type="entry name" value="Mediator_Med14"/>
</dbReference>
<feature type="region of interest" description="Disordered" evidence="8">
    <location>
        <begin position="831"/>
        <end position="879"/>
    </location>
</feature>
<comment type="caution">
    <text evidence="10">The sequence shown here is derived from an EMBL/GenBank/DDBJ whole genome shotgun (WGS) entry which is preliminary data.</text>
</comment>
<protein>
    <recommendedName>
        <fullName evidence="7">Mediator of RNA polymerase II transcription subunit 14</fullName>
    </recommendedName>
    <alternativeName>
        <fullName evidence="7">Mediator complex subunit 14</fullName>
    </alternativeName>
</protein>
<dbReference type="Proteomes" id="UP001255856">
    <property type="component" value="Unassembled WGS sequence"/>
</dbReference>
<comment type="subunit">
    <text evidence="7">Component of the Mediator complex.</text>
</comment>